<evidence type="ECO:0000256" key="3">
    <source>
        <dbReference type="ARBA" id="ARBA00022703"/>
    </source>
</evidence>
<dbReference type="Proteomes" id="UP000440578">
    <property type="component" value="Unassembled WGS sequence"/>
</dbReference>
<dbReference type="GO" id="GO:0043565">
    <property type="term" value="F:sequence-specific DNA binding"/>
    <property type="evidence" value="ECO:0007669"/>
    <property type="project" value="TreeGrafter"/>
</dbReference>
<evidence type="ECO:0000256" key="4">
    <source>
        <dbReference type="ARBA" id="ARBA00023015"/>
    </source>
</evidence>
<feature type="compositionally biased region" description="Low complexity" evidence="9">
    <location>
        <begin position="629"/>
        <end position="654"/>
    </location>
</feature>
<feature type="compositionally biased region" description="Low complexity" evidence="9">
    <location>
        <begin position="330"/>
        <end position="339"/>
    </location>
</feature>
<feature type="compositionally biased region" description="Basic and acidic residues" evidence="9">
    <location>
        <begin position="264"/>
        <end position="279"/>
    </location>
</feature>
<evidence type="ECO:0000313" key="11">
    <source>
        <dbReference type="EMBL" id="KAF0302985.1"/>
    </source>
</evidence>
<dbReference type="Pfam" id="PF16019">
    <property type="entry name" value="CSRNP_N"/>
    <property type="match status" value="1"/>
</dbReference>
<gene>
    <name evidence="11" type="primary">CSRNP2</name>
    <name evidence="11" type="ORF">FJT64_025035</name>
</gene>
<feature type="compositionally biased region" description="Pro residues" evidence="9">
    <location>
        <begin position="560"/>
        <end position="571"/>
    </location>
</feature>
<feature type="region of interest" description="Disordered" evidence="9">
    <location>
        <begin position="558"/>
        <end position="579"/>
    </location>
</feature>
<dbReference type="GO" id="GO:0000981">
    <property type="term" value="F:DNA-binding transcription factor activity, RNA polymerase II-specific"/>
    <property type="evidence" value="ECO:0007669"/>
    <property type="project" value="TreeGrafter"/>
</dbReference>
<feature type="compositionally biased region" description="Low complexity" evidence="9">
    <location>
        <begin position="803"/>
        <end position="824"/>
    </location>
</feature>
<dbReference type="EMBL" id="VIIS01000996">
    <property type="protein sequence ID" value="KAF0302985.1"/>
    <property type="molecule type" value="Genomic_DNA"/>
</dbReference>
<dbReference type="PANTHER" id="PTHR13580:SF9">
    <property type="entry name" value="AXIN1 UP-REGULATED 1, ISOFORM A"/>
    <property type="match status" value="1"/>
</dbReference>
<dbReference type="PRINTS" id="PR02031">
    <property type="entry name" value="CYSSERRICHNP"/>
</dbReference>
<keyword evidence="8" id="KW-0539">Nucleus</keyword>
<proteinExistence type="inferred from homology"/>
<feature type="compositionally biased region" description="Low complexity" evidence="9">
    <location>
        <begin position="309"/>
        <end position="318"/>
    </location>
</feature>
<sequence>MTPAMTGEERGPTAPPPPRDLLDAVDAVDTPPPPPPPPAPADGRPRDLLDHIDSTSATVTATGDDDTDSQDVLNETGATNVTDKVERSGEEAIAKSAETDTTEADVAVNAESAPLKVDPVQGPTAEVTSEVRTSVETAAETEAKTKAEKETKEETETKAETEMEAKAGEKAETETEYTAPSAEAAEAAAAESAPRAVSSGSLSEERDSDDAELEPQPAPPAEVPPADRDDSAESPPSAAEPSAQPPSPDEGGSPAEECETQTEIAEKQEIQEEERRAEITEGQEDVSEEQDSQLEEQSDAASEQKMEVCTESQSSSVESLREEEVSLPAEVEVSSTETSDSAPKRPRRGIQFDGVTVFYFPRAQGFTCIPSQGGSTLGMADEHSHVERFTLTDHVNEQRMAHRELLTRLRVKQRKLQVRTRLAPFQPSASSSEESDAGSEEGSDLSDSELDVDSYFFLRPVSTRQRRALLRASGVRKIEPMEKDECRDIRTSREFCGCACKVVCRPDNCQCAGAGIKCQVDRQNFPCGCTRDGCQNPSGRIEFNPSRVRSHFVETIMREQPPPPAPGPSGPGPGGAGAAGWASCGWQKTAGCAASPGQQYMAEQEFPNGGYAATGGGAAFAELSAPYQEDSSYSENSDGSSDGSYETAGAAVAAAPPPAYQPPQTQSHYSSFSFEGGLQNYGPLPGAAPPYQTAALSGYPQPYTVCQSYTASSHYPAPAPHYSYPFNKYPTSGPGPGGGGAPVASAAPPAAGYPPSCGYPSYPAAAGCSYEPAPPVYAAAGPYDPAACSYPAAAPAASFAGPPAAGAAAFPPEPAAPANTGAAAGDERKYTDLRSVPRPAGGQLESLADLLQDKFGGWAASGAGSGGPTVTSAASTAGTASYCGTPPSEDSGVDVDECAAKHAPPADENIGQIMKKTMVESVSA</sequence>
<feature type="compositionally biased region" description="Low complexity" evidence="9">
    <location>
        <begin position="861"/>
        <end position="885"/>
    </location>
</feature>
<feature type="compositionally biased region" description="Pro residues" evidence="9">
    <location>
        <begin position="30"/>
        <end position="40"/>
    </location>
</feature>
<evidence type="ECO:0000313" key="12">
    <source>
        <dbReference type="Proteomes" id="UP000440578"/>
    </source>
</evidence>
<evidence type="ECO:0000256" key="8">
    <source>
        <dbReference type="ARBA" id="ARBA00023242"/>
    </source>
</evidence>
<dbReference type="PANTHER" id="PTHR13580">
    <property type="entry name" value="TGF-BETA INDUCED APOPTOSIS PROTEIN"/>
    <property type="match status" value="1"/>
</dbReference>
<keyword evidence="7" id="KW-0804">Transcription</keyword>
<evidence type="ECO:0000256" key="6">
    <source>
        <dbReference type="ARBA" id="ARBA00023159"/>
    </source>
</evidence>
<evidence type="ECO:0000256" key="9">
    <source>
        <dbReference type="SAM" id="MobiDB-lite"/>
    </source>
</evidence>
<keyword evidence="12" id="KW-1185">Reference proteome</keyword>
<feature type="region of interest" description="Disordered" evidence="9">
    <location>
        <begin position="626"/>
        <end position="669"/>
    </location>
</feature>
<accession>A0A6A4W8Y5</accession>
<evidence type="ECO:0000256" key="7">
    <source>
        <dbReference type="ARBA" id="ARBA00023163"/>
    </source>
</evidence>
<feature type="region of interest" description="Disordered" evidence="9">
    <location>
        <begin position="1"/>
        <end position="87"/>
    </location>
</feature>
<feature type="compositionally biased region" description="Basic and acidic residues" evidence="9">
    <location>
        <begin position="43"/>
        <end position="53"/>
    </location>
</feature>
<dbReference type="AlphaFoldDB" id="A0A6A4W8Y5"/>
<feature type="compositionally biased region" description="Low complexity" evidence="9">
    <location>
        <begin position="176"/>
        <end position="194"/>
    </location>
</feature>
<feature type="region of interest" description="Disordered" evidence="9">
    <location>
        <begin position="861"/>
        <end position="924"/>
    </location>
</feature>
<feature type="region of interest" description="Disordered" evidence="9">
    <location>
        <begin position="110"/>
        <end position="348"/>
    </location>
</feature>
<comment type="caution">
    <text evidence="11">The sequence shown here is derived from an EMBL/GenBank/DDBJ whole genome shotgun (WGS) entry which is preliminary data.</text>
</comment>
<evidence type="ECO:0000256" key="1">
    <source>
        <dbReference type="ARBA" id="ARBA00004123"/>
    </source>
</evidence>
<feature type="compositionally biased region" description="Low complexity" evidence="9">
    <location>
        <begin position="233"/>
        <end position="242"/>
    </location>
</feature>
<dbReference type="InterPro" id="IPR023260">
    <property type="entry name" value="Cys/Ser-rich_nuc_prot"/>
</dbReference>
<feature type="region of interest" description="Disordered" evidence="9">
    <location>
        <begin position="422"/>
        <end position="447"/>
    </location>
</feature>
<reference evidence="11 12" key="1">
    <citation type="submission" date="2019-07" db="EMBL/GenBank/DDBJ databases">
        <title>Draft genome assembly of a fouling barnacle, Amphibalanus amphitrite (Darwin, 1854): The first reference genome for Thecostraca.</title>
        <authorList>
            <person name="Kim W."/>
        </authorList>
    </citation>
    <scope>NUCLEOTIDE SEQUENCE [LARGE SCALE GENOMIC DNA]</scope>
    <source>
        <strain evidence="11">SNU_AA5</strain>
        <tissue evidence="11">Soma without cirri and trophi</tissue>
    </source>
</reference>
<evidence type="ECO:0000256" key="5">
    <source>
        <dbReference type="ARBA" id="ARBA00023125"/>
    </source>
</evidence>
<keyword evidence="4" id="KW-0805">Transcription regulation</keyword>
<name>A0A6A4W8Y5_AMPAM</name>
<protein>
    <submittedName>
        <fullName evidence="11">Cysteine/serine-rich nuclear protein 2</fullName>
    </submittedName>
</protein>
<comment type="similarity">
    <text evidence="2">Belongs to the AXUD1 family.</text>
</comment>
<keyword evidence="5" id="KW-0238">DNA-binding</keyword>
<keyword evidence="6" id="KW-0010">Activator</keyword>
<feature type="compositionally biased region" description="Polar residues" evidence="9">
    <location>
        <begin position="70"/>
        <end position="82"/>
    </location>
</feature>
<dbReference type="OrthoDB" id="5946974at2759"/>
<comment type="subcellular location">
    <subcellularLocation>
        <location evidence="1">Nucleus</location>
    </subcellularLocation>
</comment>
<organism evidence="11 12">
    <name type="scientific">Amphibalanus amphitrite</name>
    <name type="common">Striped barnacle</name>
    <name type="synonym">Balanus amphitrite</name>
    <dbReference type="NCBI Taxonomy" id="1232801"/>
    <lineage>
        <taxon>Eukaryota</taxon>
        <taxon>Metazoa</taxon>
        <taxon>Ecdysozoa</taxon>
        <taxon>Arthropoda</taxon>
        <taxon>Crustacea</taxon>
        <taxon>Multicrustacea</taxon>
        <taxon>Cirripedia</taxon>
        <taxon>Thoracica</taxon>
        <taxon>Thoracicalcarea</taxon>
        <taxon>Balanomorpha</taxon>
        <taxon>Balanoidea</taxon>
        <taxon>Balanidae</taxon>
        <taxon>Amphibalaninae</taxon>
        <taxon>Amphibalanus</taxon>
    </lineage>
</organism>
<dbReference type="GO" id="GO:0006915">
    <property type="term" value="P:apoptotic process"/>
    <property type="evidence" value="ECO:0007669"/>
    <property type="project" value="UniProtKB-KW"/>
</dbReference>
<dbReference type="InterPro" id="IPR031972">
    <property type="entry name" value="CSRNP_N"/>
</dbReference>
<feature type="compositionally biased region" description="Acidic residues" evidence="9">
    <location>
        <begin position="433"/>
        <end position="447"/>
    </location>
</feature>
<feature type="compositionally biased region" description="Basic and acidic residues" evidence="9">
    <location>
        <begin position="141"/>
        <end position="173"/>
    </location>
</feature>
<evidence type="ECO:0000256" key="2">
    <source>
        <dbReference type="ARBA" id="ARBA00008548"/>
    </source>
</evidence>
<evidence type="ECO:0000259" key="10">
    <source>
        <dbReference type="Pfam" id="PF16019"/>
    </source>
</evidence>
<keyword evidence="3" id="KW-0053">Apoptosis</keyword>
<feature type="domain" description="Cysteine/serine-rich nuclear protein N-terminal" evidence="10">
    <location>
        <begin position="347"/>
        <end position="559"/>
    </location>
</feature>
<dbReference type="GO" id="GO:0005634">
    <property type="term" value="C:nucleus"/>
    <property type="evidence" value="ECO:0007669"/>
    <property type="project" value="UniProtKB-SubCell"/>
</dbReference>
<feature type="compositionally biased region" description="Acidic residues" evidence="9">
    <location>
        <begin position="281"/>
        <end position="298"/>
    </location>
</feature>
<feature type="region of interest" description="Disordered" evidence="9">
    <location>
        <begin position="803"/>
        <end position="828"/>
    </location>
</feature>
<feature type="compositionally biased region" description="Polar residues" evidence="9">
    <location>
        <begin position="126"/>
        <end position="135"/>
    </location>
</feature>